<keyword evidence="1" id="KW-1133">Transmembrane helix</keyword>
<dbReference type="STRING" id="39495.SAMN02745111_00961"/>
<organism evidence="2 3">
    <name type="scientific">Eubacterium uniforme</name>
    <dbReference type="NCBI Taxonomy" id="39495"/>
    <lineage>
        <taxon>Bacteria</taxon>
        <taxon>Bacillati</taxon>
        <taxon>Bacillota</taxon>
        <taxon>Clostridia</taxon>
        <taxon>Eubacteriales</taxon>
        <taxon>Eubacteriaceae</taxon>
        <taxon>Eubacterium</taxon>
    </lineage>
</organism>
<proteinExistence type="predicted"/>
<feature type="transmembrane region" description="Helical" evidence="1">
    <location>
        <begin position="196"/>
        <end position="216"/>
    </location>
</feature>
<evidence type="ECO:0000313" key="3">
    <source>
        <dbReference type="Proteomes" id="UP000190814"/>
    </source>
</evidence>
<gene>
    <name evidence="2" type="ORF">SAMN02745111_00961</name>
</gene>
<evidence type="ECO:0000256" key="1">
    <source>
        <dbReference type="SAM" id="Phobius"/>
    </source>
</evidence>
<protein>
    <submittedName>
        <fullName evidence="2">Uncharacterized protein</fullName>
    </submittedName>
</protein>
<accession>A0A1T4VHI1</accession>
<feature type="transmembrane region" description="Helical" evidence="1">
    <location>
        <begin position="30"/>
        <end position="46"/>
    </location>
</feature>
<feature type="transmembrane region" description="Helical" evidence="1">
    <location>
        <begin position="156"/>
        <end position="176"/>
    </location>
</feature>
<dbReference type="Proteomes" id="UP000190814">
    <property type="component" value="Unassembled WGS sequence"/>
</dbReference>
<sequence>MYLDGIVFFLVKVVELIFGINVLRNSEKRYNYVAIYYGSISGLMVGYLFRKGIVLCLIVSFIVTLGLLSIRKVVDNGEDIIVLMILVFSYSYIIAKFTLKLLKVDLYEILDTYPSLVGDYLNYDYTLLIAVVISLFVGAIMFVLKGKIIKTICYRCLAFMMILGSFAANTSGDLQITGEWQDFFLPWLNIEYGKNQMIYTHVIVIITVALIIYDLYFAKDNQIYVLDGRGNKRNEEGKII</sequence>
<evidence type="ECO:0000313" key="2">
    <source>
        <dbReference type="EMBL" id="SKA64412.1"/>
    </source>
</evidence>
<reference evidence="2 3" key="1">
    <citation type="submission" date="2017-02" db="EMBL/GenBank/DDBJ databases">
        <authorList>
            <person name="Peterson S.W."/>
        </authorList>
    </citation>
    <scope>NUCLEOTIDE SEQUENCE [LARGE SCALE GENOMIC DNA]</scope>
    <source>
        <strain evidence="2 3">ATCC 35992</strain>
    </source>
</reference>
<feature type="transmembrane region" description="Helical" evidence="1">
    <location>
        <begin position="80"/>
        <end position="99"/>
    </location>
</feature>
<feature type="transmembrane region" description="Helical" evidence="1">
    <location>
        <begin position="125"/>
        <end position="144"/>
    </location>
</feature>
<feature type="transmembrane region" description="Helical" evidence="1">
    <location>
        <begin position="52"/>
        <end position="68"/>
    </location>
</feature>
<keyword evidence="3" id="KW-1185">Reference proteome</keyword>
<dbReference type="AlphaFoldDB" id="A0A1T4VHI1"/>
<feature type="transmembrane region" description="Helical" evidence="1">
    <location>
        <begin position="6"/>
        <end position="23"/>
    </location>
</feature>
<name>A0A1T4VHI1_9FIRM</name>
<keyword evidence="1" id="KW-0812">Transmembrane</keyword>
<keyword evidence="1" id="KW-0472">Membrane</keyword>
<dbReference type="EMBL" id="FUXZ01000005">
    <property type="protein sequence ID" value="SKA64412.1"/>
    <property type="molecule type" value="Genomic_DNA"/>
</dbReference>
<dbReference type="RefSeq" id="WP_078765836.1">
    <property type="nucleotide sequence ID" value="NZ_FUXZ01000005.1"/>
</dbReference>